<name>A0A183GVE1_HELPZ</name>
<dbReference type="WBParaSite" id="HPBE_0002666101-mRNA-1">
    <property type="protein sequence ID" value="HPBE_0002666101-mRNA-1"/>
    <property type="gene ID" value="HPBE_0002666101"/>
</dbReference>
<accession>A0A3P8IV43</accession>
<organism evidence="2 3">
    <name type="scientific">Heligmosomoides polygyrus</name>
    <name type="common">Parasitic roundworm</name>
    <dbReference type="NCBI Taxonomy" id="6339"/>
    <lineage>
        <taxon>Eukaryota</taxon>
        <taxon>Metazoa</taxon>
        <taxon>Ecdysozoa</taxon>
        <taxon>Nematoda</taxon>
        <taxon>Chromadorea</taxon>
        <taxon>Rhabditida</taxon>
        <taxon>Rhabditina</taxon>
        <taxon>Rhabditomorpha</taxon>
        <taxon>Strongyloidea</taxon>
        <taxon>Heligmosomidae</taxon>
        <taxon>Heligmosomoides</taxon>
    </lineage>
</organism>
<reference evidence="3" key="2">
    <citation type="submission" date="2019-09" db="UniProtKB">
        <authorList>
            <consortium name="WormBaseParasite"/>
        </authorList>
    </citation>
    <scope>IDENTIFICATION</scope>
</reference>
<proteinExistence type="predicted"/>
<accession>A0A183GVE1</accession>
<evidence type="ECO:0000313" key="3">
    <source>
        <dbReference type="WBParaSite" id="HPBE_0002666101-mRNA-1"/>
    </source>
</evidence>
<dbReference type="Proteomes" id="UP000050761">
    <property type="component" value="Unassembled WGS sequence"/>
</dbReference>
<keyword evidence="2" id="KW-1185">Reference proteome</keyword>
<evidence type="ECO:0000313" key="2">
    <source>
        <dbReference type="Proteomes" id="UP000050761"/>
    </source>
</evidence>
<reference evidence="1 2" key="1">
    <citation type="submission" date="2018-11" db="EMBL/GenBank/DDBJ databases">
        <authorList>
            <consortium name="Pathogen Informatics"/>
        </authorList>
    </citation>
    <scope>NUCLEOTIDE SEQUENCE [LARGE SCALE GENOMIC DNA]</scope>
</reference>
<sequence length="71" mass="8188">MWSSASRSVACDKYKTSVTVLHKDKVYMSPGASAIERDEVGIAFTKYGVHYGKVMRFRIFNLFFTIYLRDP</sequence>
<dbReference type="AlphaFoldDB" id="A0A183GVE1"/>
<evidence type="ECO:0000313" key="1">
    <source>
        <dbReference type="EMBL" id="VDP58766.1"/>
    </source>
</evidence>
<protein>
    <submittedName>
        <fullName evidence="3">Transposase</fullName>
    </submittedName>
</protein>
<dbReference type="EMBL" id="UZAH01040535">
    <property type="protein sequence ID" value="VDP58766.1"/>
    <property type="molecule type" value="Genomic_DNA"/>
</dbReference>
<gene>
    <name evidence="1" type="ORF">HPBE_LOCUS26660</name>
</gene>